<dbReference type="InterPro" id="IPR012334">
    <property type="entry name" value="Pectin_lyas_fold"/>
</dbReference>
<dbReference type="STRING" id="1940790.L21SP3_02212"/>
<dbReference type="InterPro" id="IPR011050">
    <property type="entry name" value="Pectin_lyase_fold/virulence"/>
</dbReference>
<proteinExistence type="predicted"/>
<reference evidence="3" key="1">
    <citation type="submission" date="2017-02" db="EMBL/GenBank/DDBJ databases">
        <title>Comparative genomics and description of representatives of a novel lineage of planctomycetes thriving in anoxic sediments.</title>
        <authorList>
            <person name="Spring S."/>
            <person name="Bunk B."/>
            <person name="Sproer C."/>
            <person name="Klenk H.-P."/>
        </authorList>
    </citation>
    <scope>NUCLEOTIDE SEQUENCE [LARGE SCALE GENOMIC DNA]</scope>
    <source>
        <strain evidence="3">L21-RPul-D3</strain>
    </source>
</reference>
<dbReference type="KEGG" id="pbu:L21SP3_02212"/>
<dbReference type="AlphaFoldDB" id="A0A1Q2HSN6"/>
<keyword evidence="3" id="KW-1185">Reference proteome</keyword>
<evidence type="ECO:0000313" key="2">
    <source>
        <dbReference type="EMBL" id="AQQ10380.1"/>
    </source>
</evidence>
<sequence>MNNKPGFIKIFLSALIFVCTALGHTLRIDDFLSENDNDIYASFEKAIAEAQNLPGESIIELSGKTYAFPPREDSWCCLKLKDISNLIIEGNQSTVMLSPGNNFIYLAGCSSIEIRNLKIDYSRLPFIQGRIVKAFPEDGVLLGKTAEGFSPITAEENLRHCALLEEIKYTHKWFYLSSVEKLSDTIIKLKAKPEHKGRISEVQEGMNFVFAAPELSKKQREKRFDTKKIRGSRVFQTTPSGVFQAAECENLKFSNIRHYISPSMTYRLTGCRKVQMERVQILKKPRTERLAASLSDGMHIKDCDAVRIESCHFEALLDDSVNISSMAYEVLKQLSPAVYKVRYGNIIWYDAPVKKGQTALLFDPLKAEITDRIKIEQVKFTANRERIITLARPPENIDIEAIKNEGLRPSFFVQTEDPAIVTNCTFRNQMKVGIVARTPARIRNCDFSRTAMGVHSFNSFKFAEGPIPEDIVIRNNTFSEILYCPISVSRLGKGELKPAGGAVTIDSNQITMDSDCGVSVSGIKDVSIVRNIIYPSDRPLPALEPIKIRNCADVTLVPVGKGFFELSK</sequence>
<dbReference type="Proteomes" id="UP000188273">
    <property type="component" value="Chromosome"/>
</dbReference>
<dbReference type="SUPFAM" id="SSF51126">
    <property type="entry name" value="Pectin lyase-like"/>
    <property type="match status" value="1"/>
</dbReference>
<protein>
    <recommendedName>
        <fullName evidence="1">Right handed beta helix domain-containing protein</fullName>
    </recommendedName>
</protein>
<dbReference type="Pfam" id="PF13229">
    <property type="entry name" value="Beta_helix"/>
    <property type="match status" value="1"/>
</dbReference>
<organism evidence="2 3">
    <name type="scientific">Sedimentisphaera cyanobacteriorum</name>
    <dbReference type="NCBI Taxonomy" id="1940790"/>
    <lineage>
        <taxon>Bacteria</taxon>
        <taxon>Pseudomonadati</taxon>
        <taxon>Planctomycetota</taxon>
        <taxon>Phycisphaerae</taxon>
        <taxon>Sedimentisphaerales</taxon>
        <taxon>Sedimentisphaeraceae</taxon>
        <taxon>Sedimentisphaera</taxon>
    </lineage>
</organism>
<dbReference type="Gene3D" id="2.160.20.10">
    <property type="entry name" value="Single-stranded right-handed beta-helix, Pectin lyase-like"/>
    <property type="match status" value="2"/>
</dbReference>
<evidence type="ECO:0000259" key="1">
    <source>
        <dbReference type="Pfam" id="PF13229"/>
    </source>
</evidence>
<gene>
    <name evidence="2" type="ORF">L21SP3_02212</name>
</gene>
<accession>A0A1Q2HSN6</accession>
<evidence type="ECO:0000313" key="3">
    <source>
        <dbReference type="Proteomes" id="UP000188273"/>
    </source>
</evidence>
<dbReference type="OrthoDB" id="9807299at2"/>
<feature type="domain" description="Right handed beta helix" evidence="1">
    <location>
        <begin position="419"/>
        <end position="534"/>
    </location>
</feature>
<dbReference type="EMBL" id="CP019633">
    <property type="protein sequence ID" value="AQQ10380.1"/>
    <property type="molecule type" value="Genomic_DNA"/>
</dbReference>
<dbReference type="RefSeq" id="WP_077541535.1">
    <property type="nucleotide sequence ID" value="NZ_CP019633.1"/>
</dbReference>
<name>A0A1Q2HSN6_9BACT</name>
<dbReference type="InterPro" id="IPR039448">
    <property type="entry name" value="Beta_helix"/>
</dbReference>